<evidence type="ECO:0000259" key="1">
    <source>
        <dbReference type="PROSITE" id="PS50181"/>
    </source>
</evidence>
<keyword evidence="3" id="KW-1185">Reference proteome</keyword>
<dbReference type="InterPro" id="IPR006527">
    <property type="entry name" value="F-box-assoc_dom_typ1"/>
</dbReference>
<feature type="domain" description="F-box" evidence="1">
    <location>
        <begin position="6"/>
        <end position="55"/>
    </location>
</feature>
<dbReference type="PANTHER" id="PTHR31672">
    <property type="entry name" value="BNACNNG10540D PROTEIN"/>
    <property type="match status" value="1"/>
</dbReference>
<dbReference type="CDD" id="cd22157">
    <property type="entry name" value="F-box_AtFBW1-like"/>
    <property type="match status" value="1"/>
</dbReference>
<dbReference type="Pfam" id="PF07734">
    <property type="entry name" value="FBA_1"/>
    <property type="match status" value="1"/>
</dbReference>
<dbReference type="InterPro" id="IPR017451">
    <property type="entry name" value="F-box-assoc_interact_dom"/>
</dbReference>
<organism evidence="2 3">
    <name type="scientific">Stylosanthes scabra</name>
    <dbReference type="NCBI Taxonomy" id="79078"/>
    <lineage>
        <taxon>Eukaryota</taxon>
        <taxon>Viridiplantae</taxon>
        <taxon>Streptophyta</taxon>
        <taxon>Embryophyta</taxon>
        <taxon>Tracheophyta</taxon>
        <taxon>Spermatophyta</taxon>
        <taxon>Magnoliopsida</taxon>
        <taxon>eudicotyledons</taxon>
        <taxon>Gunneridae</taxon>
        <taxon>Pentapetalae</taxon>
        <taxon>rosids</taxon>
        <taxon>fabids</taxon>
        <taxon>Fabales</taxon>
        <taxon>Fabaceae</taxon>
        <taxon>Papilionoideae</taxon>
        <taxon>50 kb inversion clade</taxon>
        <taxon>dalbergioids sensu lato</taxon>
        <taxon>Dalbergieae</taxon>
        <taxon>Pterocarpus clade</taxon>
        <taxon>Stylosanthes</taxon>
    </lineage>
</organism>
<dbReference type="InterPro" id="IPR050796">
    <property type="entry name" value="SCF_F-box_component"/>
</dbReference>
<dbReference type="Pfam" id="PF00646">
    <property type="entry name" value="F-box"/>
    <property type="match status" value="1"/>
</dbReference>
<reference evidence="2 3" key="1">
    <citation type="journal article" date="2023" name="Plants (Basel)">
        <title>Bridging the Gap: Combining Genomics and Transcriptomics Approaches to Understand Stylosanthes scabra, an Orphan Legume from the Brazilian Caatinga.</title>
        <authorList>
            <person name="Ferreira-Neto J.R.C."/>
            <person name="da Silva M.D."/>
            <person name="Binneck E."/>
            <person name="de Melo N.F."/>
            <person name="da Silva R.H."/>
            <person name="de Melo A.L.T.M."/>
            <person name="Pandolfi V."/>
            <person name="Bustamante F.O."/>
            <person name="Brasileiro-Vidal A.C."/>
            <person name="Benko-Iseppon A.M."/>
        </authorList>
    </citation>
    <scope>NUCLEOTIDE SEQUENCE [LARGE SCALE GENOMIC DNA]</scope>
    <source>
        <tissue evidence="2">Leaves</tissue>
    </source>
</reference>
<dbReference type="PANTHER" id="PTHR31672:SF13">
    <property type="entry name" value="F-BOX PROTEIN CPR30-LIKE"/>
    <property type="match status" value="1"/>
</dbReference>
<sequence length="396" mass="45020">MASSNHRVSNTIPDDIAFNILSKLPVKSLKRFRCVCKLWAGLFENPHFMSMYRNNLMSKHECENRDSSLLFNHSMPETFYKNSIFLLSGERFDDESMMKLEWPPPLEENDRNISIMGSSINGTLCLTTESGVILWNPTTAEFKAVPHGTIEFPADYESFVSVEAFGYDTVTNDYKIIRRATAIGDVLASMPEFPKPIWQIYSLKSNSWRTLGEEVRIPCGNWGHCFHVYLNGICHWWGVLSDNDHEEVLVSYNLSNDEVVTTPLDLLECKGCHTFGFKHLTLLNGSIAMITGSWSDQLFHIWVLGEVGVRESWTKLFTFGPLDDVMFRTIGVGKKGDIYFTREGDEELFNADMQAHALFRFDINTQEIEDLGLAGKDRSCQILLHKESSLPIGGLD</sequence>
<dbReference type="Proteomes" id="UP001341840">
    <property type="component" value="Unassembled WGS sequence"/>
</dbReference>
<dbReference type="InterPro" id="IPR036047">
    <property type="entry name" value="F-box-like_dom_sf"/>
</dbReference>
<accession>A0ABU6YQ16</accession>
<gene>
    <name evidence="2" type="ORF">PIB30_073021</name>
</gene>
<dbReference type="EMBL" id="JASCZI010242532">
    <property type="protein sequence ID" value="MED6211364.1"/>
    <property type="molecule type" value="Genomic_DNA"/>
</dbReference>
<dbReference type="Gene3D" id="1.20.1280.50">
    <property type="match status" value="1"/>
</dbReference>
<dbReference type="InterPro" id="IPR001810">
    <property type="entry name" value="F-box_dom"/>
</dbReference>
<proteinExistence type="predicted"/>
<evidence type="ECO:0000313" key="3">
    <source>
        <dbReference type="Proteomes" id="UP001341840"/>
    </source>
</evidence>
<dbReference type="SUPFAM" id="SSF81383">
    <property type="entry name" value="F-box domain"/>
    <property type="match status" value="1"/>
</dbReference>
<evidence type="ECO:0000313" key="2">
    <source>
        <dbReference type="EMBL" id="MED6211364.1"/>
    </source>
</evidence>
<dbReference type="PROSITE" id="PS50181">
    <property type="entry name" value="FBOX"/>
    <property type="match status" value="1"/>
</dbReference>
<protein>
    <recommendedName>
        <fullName evidence="1">F-box domain-containing protein</fullName>
    </recommendedName>
</protein>
<comment type="caution">
    <text evidence="2">The sequence shown here is derived from an EMBL/GenBank/DDBJ whole genome shotgun (WGS) entry which is preliminary data.</text>
</comment>
<name>A0ABU6YQ16_9FABA</name>
<dbReference type="SMART" id="SM00256">
    <property type="entry name" value="FBOX"/>
    <property type="match status" value="1"/>
</dbReference>
<dbReference type="NCBIfam" id="TIGR01640">
    <property type="entry name" value="F_box_assoc_1"/>
    <property type="match status" value="1"/>
</dbReference>